<dbReference type="EMBL" id="RAPN01000006">
    <property type="protein sequence ID" value="RKD85147.1"/>
    <property type="molecule type" value="Genomic_DNA"/>
</dbReference>
<evidence type="ECO:0000313" key="12">
    <source>
        <dbReference type="Proteomes" id="UP000283387"/>
    </source>
</evidence>
<keyword evidence="6" id="KW-0862">Zinc</keyword>
<dbReference type="InterPro" id="IPR007863">
    <property type="entry name" value="Peptidase_M16_C"/>
</dbReference>
<evidence type="ECO:0000256" key="6">
    <source>
        <dbReference type="ARBA" id="ARBA00022833"/>
    </source>
</evidence>
<dbReference type="Proteomes" id="UP000283387">
    <property type="component" value="Unassembled WGS sequence"/>
</dbReference>
<evidence type="ECO:0000259" key="10">
    <source>
        <dbReference type="Pfam" id="PF05193"/>
    </source>
</evidence>
<dbReference type="GO" id="GO:0004222">
    <property type="term" value="F:metalloendopeptidase activity"/>
    <property type="evidence" value="ECO:0007669"/>
    <property type="project" value="InterPro"/>
</dbReference>
<evidence type="ECO:0000256" key="5">
    <source>
        <dbReference type="ARBA" id="ARBA00022801"/>
    </source>
</evidence>
<reference evidence="11 12" key="1">
    <citation type="submission" date="2018-09" db="EMBL/GenBank/DDBJ databases">
        <title>Genomic Encyclopedia of Archaeal and Bacterial Type Strains, Phase II (KMG-II): from individual species to whole genera.</title>
        <authorList>
            <person name="Goeker M."/>
        </authorList>
    </citation>
    <scope>NUCLEOTIDE SEQUENCE [LARGE SCALE GENOMIC DNA]</scope>
    <source>
        <strain evidence="11 12">DSM 27148</strain>
    </source>
</reference>
<feature type="domain" description="Peptidase M16 N-terminal" evidence="9">
    <location>
        <begin position="45"/>
        <end position="158"/>
    </location>
</feature>
<evidence type="ECO:0000256" key="7">
    <source>
        <dbReference type="ARBA" id="ARBA00023049"/>
    </source>
</evidence>
<dbReference type="PANTHER" id="PTHR43690">
    <property type="entry name" value="NARDILYSIN"/>
    <property type="match status" value="1"/>
</dbReference>
<evidence type="ECO:0000256" key="2">
    <source>
        <dbReference type="ARBA" id="ARBA00007261"/>
    </source>
</evidence>
<proteinExistence type="inferred from homology"/>
<protein>
    <submittedName>
        <fullName evidence="11">Zinc protease</fullName>
    </submittedName>
</protein>
<sequence>MAFLLLAASVNAQTGKVYPNTGIKKGVLKNGLTYYLYHNPGAQGKVNFYLVQDVGAILEEDNQAGLAHFLEHMCFNGTQNFPGNAIMEKFSAKGLTYNINAYTGIDQTVYHFTNIPSNDRAFCDECILILYDWCHSITLAPDRVEAERPVILEEMRTRNNLNFRLSEQASPVLYNHSKFADRNIIGPAEVIKNFTRDELIDFYHAWYRTDLQAIVIVGDIDVIETEEKVRNLFSTLPPKENPKERYHISIPDNSETYYKEIRDANLKEQSVQISFRHDYTENTDNNFMGVLLNGMLQKRVAKLLKDDKDKDKNAGEKFVRLSLSFAPIQYGYGNYTIDVAYHEGKAEEALQAALGMQKDVLENGFTEEEFTSFKEKLQESLKNLVNARNGLSNDYHFENIKKNFISKVDLLDEKSNLKAFQKLVDGLTLADLQAELNRWYSGPNKSILVKGDLEDSLMTKQQVLDCELNCKAFPVIPGKDDDDDQAADESQLAGDSLEGSEVVASEKIADLVAEKWTLANGATVVFKECNFTADGIVVYATSPGGLSNLNGTDWVNGMVFTSFAPAYGVNGYSQEQFENLLKTKQIQSQLKIGQRDEEVVVLCKYAEVETAFQLLYGQFTSPEIYSEKFDKLYADLGVSIKQTPVTYKTMLSDTIALARYGADRYHPVDSSWFAAISQEQLQKVYADRFQDAGNFTFYIIGGIGSGKAKKLAEKYIGSLPTTGRNETATLIENRLGPGRRKQTCHFDIPGNQAGVVYNLDMAADFTFKNNICFAMMKSYLQEQLHNEIRQKNRGTYGVQVSNRLERATSKNCNFEIRFECDPERAEELDDILHESLVSICENGISPEDFEVLRKKFDQPQGMPMKNNQYYLNILKDYVELGTNNDEKDFFKNTLDSVDRDYMNEMLKELIANAAILDLVYMPR</sequence>
<evidence type="ECO:0000256" key="8">
    <source>
        <dbReference type="RuleBase" id="RU004447"/>
    </source>
</evidence>
<dbReference type="Pfam" id="PF00675">
    <property type="entry name" value="Peptidase_M16"/>
    <property type="match status" value="1"/>
</dbReference>
<evidence type="ECO:0000256" key="3">
    <source>
        <dbReference type="ARBA" id="ARBA00022670"/>
    </source>
</evidence>
<dbReference type="Pfam" id="PF05193">
    <property type="entry name" value="Peptidase_M16_C"/>
    <property type="match status" value="2"/>
</dbReference>
<comment type="caution">
    <text evidence="11">The sequence shown here is derived from an EMBL/GenBank/DDBJ whole genome shotgun (WGS) entry which is preliminary data.</text>
</comment>
<keyword evidence="4" id="KW-0479">Metal-binding</keyword>
<evidence type="ECO:0000256" key="4">
    <source>
        <dbReference type="ARBA" id="ARBA00022723"/>
    </source>
</evidence>
<comment type="similarity">
    <text evidence="2 8">Belongs to the peptidase M16 family.</text>
</comment>
<dbReference type="InterPro" id="IPR011765">
    <property type="entry name" value="Pept_M16_N"/>
</dbReference>
<keyword evidence="3 11" id="KW-0645">Protease</keyword>
<comment type="cofactor">
    <cofactor evidence="1">
        <name>Zn(2+)</name>
        <dbReference type="ChEBI" id="CHEBI:29105"/>
    </cofactor>
</comment>
<dbReference type="InterPro" id="IPR011249">
    <property type="entry name" value="Metalloenz_LuxS/M16"/>
</dbReference>
<feature type="domain" description="Peptidase M16 C-terminal" evidence="10">
    <location>
        <begin position="676"/>
        <end position="854"/>
    </location>
</feature>
<keyword evidence="7" id="KW-0482">Metalloprotease</keyword>
<dbReference type="Gene3D" id="3.30.830.10">
    <property type="entry name" value="Metalloenzyme, LuxS/M16 peptidase-like"/>
    <property type="match status" value="4"/>
</dbReference>
<feature type="domain" description="Peptidase M16 C-terminal" evidence="10">
    <location>
        <begin position="193"/>
        <end position="376"/>
    </location>
</feature>
<dbReference type="PROSITE" id="PS00143">
    <property type="entry name" value="INSULINASE"/>
    <property type="match status" value="1"/>
</dbReference>
<dbReference type="GO" id="GO:0046872">
    <property type="term" value="F:metal ion binding"/>
    <property type="evidence" value="ECO:0007669"/>
    <property type="project" value="UniProtKB-KW"/>
</dbReference>
<evidence type="ECO:0000256" key="1">
    <source>
        <dbReference type="ARBA" id="ARBA00001947"/>
    </source>
</evidence>
<dbReference type="InterPro" id="IPR050626">
    <property type="entry name" value="Peptidase_M16"/>
</dbReference>
<dbReference type="InterPro" id="IPR001431">
    <property type="entry name" value="Pept_M16_Zn_BS"/>
</dbReference>
<dbReference type="SUPFAM" id="SSF63411">
    <property type="entry name" value="LuxS/MPP-like metallohydrolase"/>
    <property type="match status" value="4"/>
</dbReference>
<name>A0A419VUS1_9BACT</name>
<keyword evidence="5" id="KW-0378">Hydrolase</keyword>
<dbReference type="GO" id="GO:0006508">
    <property type="term" value="P:proteolysis"/>
    <property type="evidence" value="ECO:0007669"/>
    <property type="project" value="UniProtKB-KW"/>
</dbReference>
<evidence type="ECO:0000313" key="11">
    <source>
        <dbReference type="EMBL" id="RKD85147.1"/>
    </source>
</evidence>
<accession>A0A419VUS1</accession>
<evidence type="ECO:0000259" key="9">
    <source>
        <dbReference type="Pfam" id="PF00675"/>
    </source>
</evidence>
<organism evidence="11 12">
    <name type="scientific">Mangrovibacterium diazotrophicum</name>
    <dbReference type="NCBI Taxonomy" id="1261403"/>
    <lineage>
        <taxon>Bacteria</taxon>
        <taxon>Pseudomonadati</taxon>
        <taxon>Bacteroidota</taxon>
        <taxon>Bacteroidia</taxon>
        <taxon>Marinilabiliales</taxon>
        <taxon>Prolixibacteraceae</taxon>
        <taxon>Mangrovibacterium</taxon>
    </lineage>
</organism>
<keyword evidence="12" id="KW-1185">Reference proteome</keyword>
<dbReference type="AlphaFoldDB" id="A0A419VUS1"/>
<gene>
    <name evidence="11" type="ORF">BC643_4666</name>
</gene>
<dbReference type="PANTHER" id="PTHR43690:SF17">
    <property type="entry name" value="PROTEIN YHJJ"/>
    <property type="match status" value="1"/>
</dbReference>